<dbReference type="Proteomes" id="UP000800984">
    <property type="component" value="Unassembled WGS sequence"/>
</dbReference>
<proteinExistence type="predicted"/>
<evidence type="ECO:0000313" key="2">
    <source>
        <dbReference type="EMBL" id="NHM01569.1"/>
    </source>
</evidence>
<sequence>MKKILILFFLFSQVSFGQNVYFNILKEKTERDDSGIITLYLEIINESENDVIMLKPANDYRQKFMHYYFDLLKCDEAVYFDYSTNRFKIFEYVNDDLLKLKSKSKEIVKIRYWSIHDILACDASEFEVKISYEIDQKLTYFKEGLTESEAKIYNCLTSIKIESLPTLITMK</sequence>
<gene>
    <name evidence="2" type="ORF">G4D72_05530</name>
</gene>
<reference evidence="2 3" key="1">
    <citation type="submission" date="2020-02" db="EMBL/GenBank/DDBJ databases">
        <authorList>
            <person name="Chen W.-M."/>
        </authorList>
    </citation>
    <scope>NUCLEOTIDE SEQUENCE [LARGE SCALE GENOMIC DNA]</scope>
    <source>
        <strain evidence="2 3">KDG-16</strain>
    </source>
</reference>
<keyword evidence="3" id="KW-1185">Reference proteome</keyword>
<keyword evidence="1" id="KW-0732">Signal</keyword>
<evidence type="ECO:0000256" key="1">
    <source>
        <dbReference type="SAM" id="SignalP"/>
    </source>
</evidence>
<accession>A0ABX0I311</accession>
<dbReference type="EMBL" id="JAAJBT010000002">
    <property type="protein sequence ID" value="NHM01569.1"/>
    <property type="molecule type" value="Genomic_DNA"/>
</dbReference>
<evidence type="ECO:0000313" key="3">
    <source>
        <dbReference type="Proteomes" id="UP000800984"/>
    </source>
</evidence>
<feature type="chain" id="PRO_5047071821" evidence="1">
    <location>
        <begin position="18"/>
        <end position="171"/>
    </location>
</feature>
<name>A0ABX0I311_9FLAO</name>
<protein>
    <submittedName>
        <fullName evidence="2">Uncharacterized protein</fullName>
    </submittedName>
</protein>
<comment type="caution">
    <text evidence="2">The sequence shown here is derived from an EMBL/GenBank/DDBJ whole genome shotgun (WGS) entry which is preliminary data.</text>
</comment>
<feature type="signal peptide" evidence="1">
    <location>
        <begin position="1"/>
        <end position="17"/>
    </location>
</feature>
<dbReference type="RefSeq" id="WP_166076627.1">
    <property type="nucleotide sequence ID" value="NZ_JAAJBT010000002.1"/>
</dbReference>
<organism evidence="2 3">
    <name type="scientific">Flavobacterium difficile</name>
    <dbReference type="NCBI Taxonomy" id="2709659"/>
    <lineage>
        <taxon>Bacteria</taxon>
        <taxon>Pseudomonadati</taxon>
        <taxon>Bacteroidota</taxon>
        <taxon>Flavobacteriia</taxon>
        <taxon>Flavobacteriales</taxon>
        <taxon>Flavobacteriaceae</taxon>
        <taxon>Flavobacterium</taxon>
    </lineage>
</organism>